<keyword evidence="2" id="KW-1185">Reference proteome</keyword>
<dbReference type="Proteomes" id="UP001219934">
    <property type="component" value="Unassembled WGS sequence"/>
</dbReference>
<sequence length="120" mass="13048">KHYTSSRGGHEGKVHVLSQIRHTLSCMLKSHSLVKFSALFSGPDGRFLLVGCDSYITPLVTRTSSCFLQPRLKVNLSGGEALSIQSSASSAPRRRTHAVSRSLSLLHSLYVSHSCSHSRG</sequence>
<gene>
    <name evidence="1" type="ORF">JOQ06_004352</name>
</gene>
<name>A0AAD6APP1_9TELE</name>
<proteinExistence type="predicted"/>
<dbReference type="AlphaFoldDB" id="A0AAD6APP1"/>
<organism evidence="1 2">
    <name type="scientific">Pogonophryne albipinna</name>
    <dbReference type="NCBI Taxonomy" id="1090488"/>
    <lineage>
        <taxon>Eukaryota</taxon>
        <taxon>Metazoa</taxon>
        <taxon>Chordata</taxon>
        <taxon>Craniata</taxon>
        <taxon>Vertebrata</taxon>
        <taxon>Euteleostomi</taxon>
        <taxon>Actinopterygii</taxon>
        <taxon>Neopterygii</taxon>
        <taxon>Teleostei</taxon>
        <taxon>Neoteleostei</taxon>
        <taxon>Acanthomorphata</taxon>
        <taxon>Eupercaria</taxon>
        <taxon>Perciformes</taxon>
        <taxon>Notothenioidei</taxon>
        <taxon>Pogonophryne</taxon>
    </lineage>
</organism>
<evidence type="ECO:0000313" key="1">
    <source>
        <dbReference type="EMBL" id="KAJ4928726.1"/>
    </source>
</evidence>
<feature type="non-terminal residue" evidence="1">
    <location>
        <position position="120"/>
    </location>
</feature>
<comment type="caution">
    <text evidence="1">The sequence shown here is derived from an EMBL/GenBank/DDBJ whole genome shotgun (WGS) entry which is preliminary data.</text>
</comment>
<evidence type="ECO:0000313" key="2">
    <source>
        <dbReference type="Proteomes" id="UP001219934"/>
    </source>
</evidence>
<dbReference type="EMBL" id="JAPTMU010000017">
    <property type="protein sequence ID" value="KAJ4928726.1"/>
    <property type="molecule type" value="Genomic_DNA"/>
</dbReference>
<accession>A0AAD6APP1</accession>
<protein>
    <submittedName>
        <fullName evidence="1">Uncharacterized protein</fullName>
    </submittedName>
</protein>
<reference evidence="1" key="1">
    <citation type="submission" date="2022-11" db="EMBL/GenBank/DDBJ databases">
        <title>Chromosome-level genome of Pogonophryne albipinna.</title>
        <authorList>
            <person name="Jo E."/>
        </authorList>
    </citation>
    <scope>NUCLEOTIDE SEQUENCE</scope>
    <source>
        <strain evidence="1">SGF0006</strain>
        <tissue evidence="1">Muscle</tissue>
    </source>
</reference>